<feature type="transmembrane region" description="Helical" evidence="7">
    <location>
        <begin position="173"/>
        <end position="191"/>
    </location>
</feature>
<evidence type="ECO:0000256" key="4">
    <source>
        <dbReference type="ARBA" id="ARBA00022989"/>
    </source>
</evidence>
<keyword evidence="4 7" id="KW-1133">Transmembrane helix</keyword>
<dbReference type="SUPFAM" id="SSF48317">
    <property type="entry name" value="Acid phosphatase/Vanadium-dependent haloperoxidase"/>
    <property type="match status" value="1"/>
</dbReference>
<dbReference type="Proteomes" id="UP000738359">
    <property type="component" value="Unassembled WGS sequence"/>
</dbReference>
<feature type="transmembrane region" description="Helical" evidence="7">
    <location>
        <begin position="12"/>
        <end position="35"/>
    </location>
</feature>
<feature type="compositionally biased region" description="Polar residues" evidence="6">
    <location>
        <begin position="321"/>
        <end position="349"/>
    </location>
</feature>
<dbReference type="SMART" id="SM00014">
    <property type="entry name" value="acidPPc"/>
    <property type="match status" value="1"/>
</dbReference>
<evidence type="ECO:0000256" key="3">
    <source>
        <dbReference type="ARBA" id="ARBA00022692"/>
    </source>
</evidence>
<dbReference type="InterPro" id="IPR043216">
    <property type="entry name" value="PAP-like"/>
</dbReference>
<keyword evidence="10" id="KW-1185">Reference proteome</keyword>
<dbReference type="CDD" id="cd03390">
    <property type="entry name" value="PAP2_containing_1_like"/>
    <property type="match status" value="1"/>
</dbReference>
<evidence type="ECO:0000313" key="9">
    <source>
        <dbReference type="EMBL" id="KAF9962191.1"/>
    </source>
</evidence>
<dbReference type="OrthoDB" id="8907274at2759"/>
<feature type="region of interest" description="Disordered" evidence="6">
    <location>
        <begin position="306"/>
        <end position="374"/>
    </location>
</feature>
<dbReference type="InterPro" id="IPR000326">
    <property type="entry name" value="PAP2/HPO"/>
</dbReference>
<protein>
    <recommendedName>
        <fullName evidence="8">Phosphatidic acid phosphatase type 2/haloperoxidase domain-containing protein</fullName>
    </recommendedName>
</protein>
<feature type="domain" description="Phosphatidic acid phosphatase type 2/haloperoxidase" evidence="8">
    <location>
        <begin position="97"/>
        <end position="249"/>
    </location>
</feature>
<dbReference type="EMBL" id="JAAAHY010000557">
    <property type="protein sequence ID" value="KAF9962191.1"/>
    <property type="molecule type" value="Genomic_DNA"/>
</dbReference>
<dbReference type="GO" id="GO:0016020">
    <property type="term" value="C:membrane"/>
    <property type="evidence" value="ECO:0007669"/>
    <property type="project" value="UniProtKB-SubCell"/>
</dbReference>
<dbReference type="Gene3D" id="1.20.144.10">
    <property type="entry name" value="Phosphatidic acid phosphatase type 2/haloperoxidase"/>
    <property type="match status" value="1"/>
</dbReference>
<comment type="similarity">
    <text evidence="2">Belongs to the PA-phosphatase related phosphoesterase family.</text>
</comment>
<evidence type="ECO:0000256" key="5">
    <source>
        <dbReference type="ARBA" id="ARBA00023136"/>
    </source>
</evidence>
<feature type="transmembrane region" description="Helical" evidence="7">
    <location>
        <begin position="234"/>
        <end position="252"/>
    </location>
</feature>
<dbReference type="PANTHER" id="PTHR10165">
    <property type="entry name" value="LIPID PHOSPHATE PHOSPHATASE"/>
    <property type="match status" value="1"/>
</dbReference>
<feature type="transmembrane region" description="Helical" evidence="7">
    <location>
        <begin position="203"/>
        <end position="222"/>
    </location>
</feature>
<gene>
    <name evidence="9" type="ORF">BGZ70_008098</name>
</gene>
<comment type="subcellular location">
    <subcellularLocation>
        <location evidence="1">Membrane</location>
        <topology evidence="1">Multi-pass membrane protein</topology>
    </subcellularLocation>
</comment>
<reference evidence="9" key="1">
    <citation type="journal article" date="2020" name="Fungal Divers.">
        <title>Resolving the Mortierellaceae phylogeny through synthesis of multi-gene phylogenetics and phylogenomics.</title>
        <authorList>
            <person name="Vandepol N."/>
            <person name="Liber J."/>
            <person name="Desiro A."/>
            <person name="Na H."/>
            <person name="Kennedy M."/>
            <person name="Barry K."/>
            <person name="Grigoriev I.V."/>
            <person name="Miller A.N."/>
            <person name="O'Donnell K."/>
            <person name="Stajich J.E."/>
            <person name="Bonito G."/>
        </authorList>
    </citation>
    <scope>NUCLEOTIDE SEQUENCE</scope>
    <source>
        <strain evidence="9">CK1249</strain>
    </source>
</reference>
<evidence type="ECO:0000259" key="8">
    <source>
        <dbReference type="SMART" id="SM00014"/>
    </source>
</evidence>
<dbReference type="GO" id="GO:0046839">
    <property type="term" value="P:phospholipid dephosphorylation"/>
    <property type="evidence" value="ECO:0007669"/>
    <property type="project" value="TreeGrafter"/>
</dbReference>
<name>A0A9P6J497_MORAP</name>
<evidence type="ECO:0000256" key="6">
    <source>
        <dbReference type="SAM" id="MobiDB-lite"/>
    </source>
</evidence>
<organism evidence="9 10">
    <name type="scientific">Mortierella alpina</name>
    <name type="common">Oleaginous fungus</name>
    <name type="synonym">Mortierella renispora</name>
    <dbReference type="NCBI Taxonomy" id="64518"/>
    <lineage>
        <taxon>Eukaryota</taxon>
        <taxon>Fungi</taxon>
        <taxon>Fungi incertae sedis</taxon>
        <taxon>Mucoromycota</taxon>
        <taxon>Mortierellomycotina</taxon>
        <taxon>Mortierellomycetes</taxon>
        <taxon>Mortierellales</taxon>
        <taxon>Mortierellaceae</taxon>
        <taxon>Mortierella</taxon>
    </lineage>
</organism>
<keyword evidence="3 7" id="KW-0812">Transmembrane</keyword>
<evidence type="ECO:0000256" key="1">
    <source>
        <dbReference type="ARBA" id="ARBA00004141"/>
    </source>
</evidence>
<dbReference type="GO" id="GO:0008195">
    <property type="term" value="F:phosphatidate phosphatase activity"/>
    <property type="evidence" value="ECO:0007669"/>
    <property type="project" value="TreeGrafter"/>
</dbReference>
<evidence type="ECO:0000256" key="7">
    <source>
        <dbReference type="SAM" id="Phobius"/>
    </source>
</evidence>
<sequence length="374" mass="41326">MFSSMRFKARTRSLFLSYVKDWGLVIVVLAVFSWVDTLEPFHRQFSVQDVSIQHPFAKKETVPVWMALVLAFILPAVVIGLIALLKRRSYTDFHNGVLGLFLCQALVLIVTDSIKIAVGRPRPDFLDRCLDLYDNQAAGTPLALLADPINMLSNSTICTRTHLLRDGFKSFPSGHSSFSFGGLGYLSMYLAGKLHLFDERGHIYKSVVVLAPLIVAALIATSRVDDYRHHWQDVSVGAFIGAFFAIFSYRQYYPSLASAKSDCPFAPRIGKDEHLPTALLPHHHIHRHDNDVVEAEDEVHRESFLSNVGGGGAGLNRSHDSLTGTSLQDLSNHHPNNGNQHGAKLNSTPGYGFDQQRNNGGGPLRNDGYLGSSS</sequence>
<accession>A0A9P6J497</accession>
<feature type="transmembrane region" description="Helical" evidence="7">
    <location>
        <begin position="97"/>
        <end position="118"/>
    </location>
</feature>
<dbReference type="AlphaFoldDB" id="A0A9P6J497"/>
<evidence type="ECO:0000256" key="2">
    <source>
        <dbReference type="ARBA" id="ARBA00008816"/>
    </source>
</evidence>
<dbReference type="GO" id="GO:0006644">
    <property type="term" value="P:phospholipid metabolic process"/>
    <property type="evidence" value="ECO:0007669"/>
    <property type="project" value="InterPro"/>
</dbReference>
<dbReference type="Pfam" id="PF01569">
    <property type="entry name" value="PAP2"/>
    <property type="match status" value="1"/>
</dbReference>
<proteinExistence type="inferred from homology"/>
<dbReference type="PANTHER" id="PTHR10165:SF35">
    <property type="entry name" value="RE23632P"/>
    <property type="match status" value="1"/>
</dbReference>
<keyword evidence="5 7" id="KW-0472">Membrane</keyword>
<comment type="caution">
    <text evidence="9">The sequence shown here is derived from an EMBL/GenBank/DDBJ whole genome shotgun (WGS) entry which is preliminary data.</text>
</comment>
<dbReference type="InterPro" id="IPR036938">
    <property type="entry name" value="PAP2/HPO_sf"/>
</dbReference>
<evidence type="ECO:0000313" key="10">
    <source>
        <dbReference type="Proteomes" id="UP000738359"/>
    </source>
</evidence>
<feature type="transmembrane region" description="Helical" evidence="7">
    <location>
        <begin position="64"/>
        <end position="85"/>
    </location>
</feature>